<evidence type="ECO:0000313" key="7">
    <source>
        <dbReference type="EMBL" id="JAS51573.1"/>
    </source>
</evidence>
<dbReference type="InterPro" id="IPR017334">
    <property type="entry name" value="eIF3_g"/>
</dbReference>
<dbReference type="PROSITE" id="PS50102">
    <property type="entry name" value="RRM"/>
    <property type="match status" value="1"/>
</dbReference>
<dbReference type="EMBL" id="GECZ01018196">
    <property type="protein sequence ID" value="JAS51573.1"/>
    <property type="molecule type" value="Transcribed_RNA"/>
</dbReference>
<dbReference type="InterPro" id="IPR024675">
    <property type="entry name" value="eIF3g_N"/>
</dbReference>
<name>A0A1B6FNI9_9HEMI</name>
<dbReference type="Gene3D" id="3.30.70.330">
    <property type="match status" value="1"/>
</dbReference>
<evidence type="ECO:0000256" key="3">
    <source>
        <dbReference type="ARBA" id="ARBA00022884"/>
    </source>
</evidence>
<evidence type="ECO:0000256" key="2">
    <source>
        <dbReference type="ARBA" id="ARBA00022540"/>
    </source>
</evidence>
<keyword evidence="2" id="KW-0396">Initiation factor</keyword>
<dbReference type="HAMAP" id="MF_03006">
    <property type="entry name" value="eIF3g"/>
    <property type="match status" value="1"/>
</dbReference>
<dbReference type="InterPro" id="IPR035979">
    <property type="entry name" value="RBD_domain_sf"/>
</dbReference>
<dbReference type="GO" id="GO:0003723">
    <property type="term" value="F:RNA binding"/>
    <property type="evidence" value="ECO:0007669"/>
    <property type="project" value="UniProtKB-UniRule"/>
</dbReference>
<evidence type="ECO:0000256" key="4">
    <source>
        <dbReference type="ARBA" id="ARBA00022917"/>
    </source>
</evidence>
<protein>
    <recommendedName>
        <fullName evidence="6">RRM domain-containing protein</fullName>
    </recommendedName>
</protein>
<accession>A0A1B6FNI9</accession>
<dbReference type="PIRSF" id="PIRSF037949">
    <property type="entry name" value="Transl_init_eIF-3_RNA-bind"/>
    <property type="match status" value="1"/>
</dbReference>
<dbReference type="InterPro" id="IPR012677">
    <property type="entry name" value="Nucleotide-bd_a/b_plait_sf"/>
</dbReference>
<keyword evidence="1" id="KW-0963">Cytoplasm</keyword>
<dbReference type="GO" id="GO:0003743">
    <property type="term" value="F:translation initiation factor activity"/>
    <property type="evidence" value="ECO:0007669"/>
    <property type="project" value="UniProtKB-KW"/>
</dbReference>
<feature type="domain" description="RRM" evidence="6">
    <location>
        <begin position="221"/>
        <end position="299"/>
    </location>
</feature>
<organism evidence="7">
    <name type="scientific">Cuerna arida</name>
    <dbReference type="NCBI Taxonomy" id="1464854"/>
    <lineage>
        <taxon>Eukaryota</taxon>
        <taxon>Metazoa</taxon>
        <taxon>Ecdysozoa</taxon>
        <taxon>Arthropoda</taxon>
        <taxon>Hexapoda</taxon>
        <taxon>Insecta</taxon>
        <taxon>Pterygota</taxon>
        <taxon>Neoptera</taxon>
        <taxon>Paraneoptera</taxon>
        <taxon>Hemiptera</taxon>
        <taxon>Auchenorrhyncha</taxon>
        <taxon>Membracoidea</taxon>
        <taxon>Cicadellidae</taxon>
        <taxon>Cicadellinae</taxon>
        <taxon>Proconiini</taxon>
        <taxon>Cuerna</taxon>
    </lineage>
</organism>
<feature type="non-terminal residue" evidence="7">
    <location>
        <position position="1"/>
    </location>
</feature>
<sequence length="302" mass="33816">GRCLNTNRSKRGTEAWNNCLRMPAVEELKSSWADEVEEEGGALPPPTETFQNGFKIITEYKYNEDNKKTKVVRTYKIERRVVSKTIAQRKGWRKFGQASNDKPGPDPATTFFGEDVYMQFITNKEDQDKPEEDPMDKLKNIGDKGVVKCRVCNGDHWTLKCPFKDMNISGPKILDEKKPLQNSAPVPAEDKKATKYVIPSLRDGGNKGGNSMGKGNRDDALAIRVSNLSESTQDADLEDLVKPFGPISKLYLAKDKITGACKGFAYIHFKSKSDAAKAIQALNGHGYDHLILNVDWSKQQQQ</sequence>
<evidence type="ECO:0000256" key="5">
    <source>
        <dbReference type="PROSITE-ProRule" id="PRU00176"/>
    </source>
</evidence>
<dbReference type="CDD" id="cd12408">
    <property type="entry name" value="RRM_eIF3G_like"/>
    <property type="match status" value="1"/>
</dbReference>
<dbReference type="SUPFAM" id="SSF54928">
    <property type="entry name" value="RNA-binding domain, RBD"/>
    <property type="match status" value="1"/>
</dbReference>
<keyword evidence="3 5" id="KW-0694">RNA-binding</keyword>
<dbReference type="InterPro" id="IPR034240">
    <property type="entry name" value="eIF3G_RRM"/>
</dbReference>
<dbReference type="Pfam" id="PF12353">
    <property type="entry name" value="eIF3g"/>
    <property type="match status" value="1"/>
</dbReference>
<gene>
    <name evidence="7" type="ORF">g.14606</name>
</gene>
<dbReference type="Pfam" id="PF00076">
    <property type="entry name" value="RRM_1"/>
    <property type="match status" value="1"/>
</dbReference>
<dbReference type="InterPro" id="IPR000504">
    <property type="entry name" value="RRM_dom"/>
</dbReference>
<dbReference type="SMART" id="SM00360">
    <property type="entry name" value="RRM"/>
    <property type="match status" value="1"/>
</dbReference>
<keyword evidence="4" id="KW-0648">Protein biosynthesis</keyword>
<dbReference type="PANTHER" id="PTHR10352">
    <property type="entry name" value="EUKARYOTIC TRANSLATION INITIATION FACTOR 3 SUBUNIT G"/>
    <property type="match status" value="1"/>
</dbReference>
<reference evidence="7" key="1">
    <citation type="submission" date="2015-11" db="EMBL/GenBank/DDBJ databases">
        <title>De novo transcriptome assembly of four potential Pierce s Disease insect vectors from Arizona vineyards.</title>
        <authorList>
            <person name="Tassone E.E."/>
        </authorList>
    </citation>
    <scope>NUCLEOTIDE SEQUENCE</scope>
</reference>
<dbReference type="CDD" id="cd12933">
    <property type="entry name" value="eIF3G"/>
    <property type="match status" value="1"/>
</dbReference>
<dbReference type="GO" id="GO:0005852">
    <property type="term" value="C:eukaryotic translation initiation factor 3 complex"/>
    <property type="evidence" value="ECO:0007669"/>
    <property type="project" value="InterPro"/>
</dbReference>
<proteinExistence type="inferred from homology"/>
<evidence type="ECO:0000259" key="6">
    <source>
        <dbReference type="PROSITE" id="PS50102"/>
    </source>
</evidence>
<evidence type="ECO:0000256" key="1">
    <source>
        <dbReference type="ARBA" id="ARBA00022490"/>
    </source>
</evidence>
<dbReference type="AlphaFoldDB" id="A0A1B6FNI9"/>